<feature type="repeat" description="ANK" evidence="24">
    <location>
        <begin position="695"/>
        <end position="727"/>
    </location>
</feature>
<evidence type="ECO:0000256" key="1">
    <source>
        <dbReference type="ARBA" id="ARBA00004123"/>
    </source>
</evidence>
<dbReference type="InterPro" id="IPR011656">
    <property type="entry name" value="Notch_NODP_dom"/>
</dbReference>
<dbReference type="GO" id="GO:0005509">
    <property type="term" value="F:calcium ion binding"/>
    <property type="evidence" value="ECO:0007669"/>
    <property type="project" value="InterPro"/>
</dbReference>
<dbReference type="Proteomes" id="UP000230423">
    <property type="component" value="Unassembled WGS sequence"/>
</dbReference>
<dbReference type="SMART" id="SM00248">
    <property type="entry name" value="ANK"/>
    <property type="match status" value="6"/>
</dbReference>
<evidence type="ECO:0000256" key="9">
    <source>
        <dbReference type="ARBA" id="ARBA00022729"/>
    </source>
</evidence>
<feature type="repeat" description="ANK" evidence="24">
    <location>
        <begin position="728"/>
        <end position="760"/>
    </location>
</feature>
<keyword evidence="18" id="KW-0010">Activator</keyword>
<evidence type="ECO:0000256" key="26">
    <source>
        <dbReference type="SAM" id="MobiDB-lite"/>
    </source>
</evidence>
<evidence type="ECO:0000256" key="13">
    <source>
        <dbReference type="ARBA" id="ARBA00022989"/>
    </source>
</evidence>
<dbReference type="SUPFAM" id="SSF57184">
    <property type="entry name" value="Growth factor receptor domain"/>
    <property type="match status" value="1"/>
</dbReference>
<dbReference type="InterPro" id="IPR000800">
    <property type="entry name" value="Notch_dom"/>
</dbReference>
<evidence type="ECO:0000256" key="21">
    <source>
        <dbReference type="ARBA" id="ARBA00023212"/>
    </source>
</evidence>
<dbReference type="GO" id="GO:0042995">
    <property type="term" value="C:cell projection"/>
    <property type="evidence" value="ECO:0007669"/>
    <property type="project" value="UniProtKB-SubCell"/>
</dbReference>
<dbReference type="PROSITE" id="PS50088">
    <property type="entry name" value="ANK_REPEAT"/>
    <property type="match status" value="4"/>
</dbReference>
<evidence type="ECO:0000256" key="11">
    <source>
        <dbReference type="ARBA" id="ARBA00022782"/>
    </source>
</evidence>
<feature type="domain" description="EGF-like" evidence="28">
    <location>
        <begin position="28"/>
        <end position="64"/>
    </location>
</feature>
<dbReference type="Gene3D" id="2.10.25.10">
    <property type="entry name" value="Laminin"/>
    <property type="match status" value="5"/>
</dbReference>
<evidence type="ECO:0000256" key="16">
    <source>
        <dbReference type="ARBA" id="ARBA00023136"/>
    </source>
</evidence>
<evidence type="ECO:0000256" key="12">
    <source>
        <dbReference type="ARBA" id="ARBA00022976"/>
    </source>
</evidence>
<sequence>MTKCPSGQICLESNGTRVTVTFVLFQKVVDHCTDNPCLNNGICINAAHAGVCHCTPAFFGDKCQFKDIDECKDEPCRNGGTCHNTHGHYNCICPVGYAGPNCFENVDDCARNPCLNNGTCIDDLANFRCVCQPGYTGRTCGVDIDDCADNPCLNGATCVDGINRYECVCKRGFSGRDCHINDDDCRPGLCLNNGKCIDLVNNYKCDCPRGYTGRNCQIFVDLDKFNDTDRLEQRYCELSDCASKGGDGVCHAECNFFACAFDALNVELSAKSSTSGVMKICNNEACLFDGFDCALGHRDCPSNIVDYCRIHGHDGICDDQCNSPECAFDGGDCSRKKPPSIELSISYGGEIRMKRASPDVGVLVWIEVDVADCYGECFSDVDIVANYLGAANAKKDLAEMGMPIYEAIARHKVSDGTPFSYSDGYWSFIIGCFAILIVVVTVFVLQQRTRKRRTIKAPCWVPPTEAQHKLSSLSQSEQMLRSGFFSDDLFPSKRQRIENLNYYKVCEYANPAKKIPPRVTTLHKQASSNVPIQIEGATNVNVRGPFGRTALMMLCDNFEKPESQLIEEVDKIWAAGGDLNVQDDDEETAIFIAVRQGRLGLVKKLLDMGADPTIMNHNDSTCLHEAAANCNLSLVEELLRHNSVVKEIDVCDNNDRTPLMRCAANDTVDHKVAELLIRLGADPSYPGDKSALSYKGRTALHYAAQVNNVQMIEFLISRDANKDAQDLEDRTPLFLAASHGHLEAVQALIKAGASLEISDRKDRTPYKIAEENEFRHLLELLDPDAKKTSVLLHIMANGKNNVKNNSRQVKRIPVKRRPQPLTPPHSDGCGSTPSPRAAFGAPSRPIASVLDSPSSDRTSTGNDGSSPSSLPLALHSYWASDVSHQSPPYETTELGICSYYNNYAIPNPTYASQTLADVPYSSCQHSERSSFYSKQV</sequence>
<evidence type="ECO:0000256" key="19">
    <source>
        <dbReference type="ARBA" id="ARBA00023163"/>
    </source>
</evidence>
<evidence type="ECO:0000256" key="3">
    <source>
        <dbReference type="ARBA" id="ARBA00004251"/>
    </source>
</evidence>
<dbReference type="SMART" id="SM00181">
    <property type="entry name" value="EGF"/>
    <property type="match status" value="5"/>
</dbReference>
<dbReference type="GO" id="GO:0043235">
    <property type="term" value="C:receptor complex"/>
    <property type="evidence" value="ECO:0007669"/>
    <property type="project" value="TreeGrafter"/>
</dbReference>
<dbReference type="Pfam" id="PF07645">
    <property type="entry name" value="EGF_CA"/>
    <property type="match status" value="1"/>
</dbReference>
<evidence type="ECO:0000256" key="25">
    <source>
        <dbReference type="PROSITE-ProRule" id="PRU00076"/>
    </source>
</evidence>
<dbReference type="InterPro" id="IPR018097">
    <property type="entry name" value="EGF_Ca-bd_CS"/>
</dbReference>
<keyword evidence="6" id="KW-0963">Cytoplasm</keyword>
<dbReference type="CDD" id="cd00054">
    <property type="entry name" value="EGF_CA"/>
    <property type="match status" value="5"/>
</dbReference>
<dbReference type="InterPro" id="IPR000152">
    <property type="entry name" value="EGF-type_Asp/Asn_hydroxyl_site"/>
</dbReference>
<keyword evidence="14" id="KW-0805">Transcription regulation</keyword>
<evidence type="ECO:0000256" key="27">
    <source>
        <dbReference type="SAM" id="Phobius"/>
    </source>
</evidence>
<evidence type="ECO:0000256" key="10">
    <source>
        <dbReference type="ARBA" id="ARBA00022737"/>
    </source>
</evidence>
<proteinExistence type="inferred from homology"/>
<feature type="disulfide bond" evidence="25">
    <location>
        <begin position="131"/>
        <end position="140"/>
    </location>
</feature>
<dbReference type="Pfam" id="PF12796">
    <property type="entry name" value="Ank_2"/>
    <property type="match status" value="1"/>
</dbReference>
<dbReference type="SUPFAM" id="SSF57196">
    <property type="entry name" value="EGF/Laminin"/>
    <property type="match status" value="3"/>
</dbReference>
<keyword evidence="7 25" id="KW-0245">EGF-like domain</keyword>
<dbReference type="FunFam" id="2.10.25.10:FF:000125">
    <property type="entry name" value="Neurogenic locus notch protein-like"/>
    <property type="match status" value="1"/>
</dbReference>
<dbReference type="PANTHER" id="PTHR45836:SF23">
    <property type="entry name" value="NEUROGENIC LOCUS NOTCH HOMOLOG PROTEIN 1"/>
    <property type="match status" value="1"/>
</dbReference>
<comment type="similarity">
    <text evidence="5">Belongs to the NOTCH family.</text>
</comment>
<dbReference type="Pfam" id="PF00023">
    <property type="entry name" value="Ank"/>
    <property type="match status" value="2"/>
</dbReference>
<reference evidence="30 31" key="1">
    <citation type="submission" date="2015-09" db="EMBL/GenBank/DDBJ databases">
        <title>Draft genome of the parasitic nematode Teladorsagia circumcincta isolate WARC Sus (inbred).</title>
        <authorList>
            <person name="Mitreva M."/>
        </authorList>
    </citation>
    <scope>NUCLEOTIDE SEQUENCE [LARGE SCALE GENOMIC DNA]</scope>
    <source>
        <strain evidence="30 31">S</strain>
    </source>
</reference>
<dbReference type="GO" id="GO:0009986">
    <property type="term" value="C:cell surface"/>
    <property type="evidence" value="ECO:0007669"/>
    <property type="project" value="TreeGrafter"/>
</dbReference>
<keyword evidence="15 24" id="KW-0040">ANK repeat</keyword>
<feature type="disulfide bond" evidence="25">
    <location>
        <begin position="93"/>
        <end position="102"/>
    </location>
</feature>
<feature type="domain" description="EGF-like" evidence="28">
    <location>
        <begin position="181"/>
        <end position="217"/>
    </location>
</feature>
<keyword evidence="13 27" id="KW-1133">Transmembrane helix</keyword>
<dbReference type="PROSITE" id="PS50297">
    <property type="entry name" value="ANK_REP_REGION"/>
    <property type="match status" value="3"/>
</dbReference>
<dbReference type="InterPro" id="IPR001881">
    <property type="entry name" value="EGF-like_Ca-bd_dom"/>
</dbReference>
<feature type="region of interest" description="Disordered" evidence="26">
    <location>
        <begin position="802"/>
        <end position="868"/>
    </location>
</feature>
<feature type="repeat" description="ANK" evidence="24">
    <location>
        <begin position="654"/>
        <end position="688"/>
    </location>
</feature>
<keyword evidence="12" id="KW-0914">Notch signaling pathway</keyword>
<dbReference type="PANTHER" id="PTHR45836">
    <property type="entry name" value="SLIT HOMOLOG"/>
    <property type="match status" value="1"/>
</dbReference>
<dbReference type="PROSITE" id="PS01187">
    <property type="entry name" value="EGF_CA"/>
    <property type="match status" value="2"/>
</dbReference>
<dbReference type="EMBL" id="KZ344996">
    <property type="protein sequence ID" value="PIO77475.1"/>
    <property type="molecule type" value="Genomic_DNA"/>
</dbReference>
<dbReference type="PROSITE" id="PS50258">
    <property type="entry name" value="LNR"/>
    <property type="match status" value="1"/>
</dbReference>
<evidence type="ECO:0000256" key="14">
    <source>
        <dbReference type="ARBA" id="ARBA00023015"/>
    </source>
</evidence>
<name>A0A2G9V4Q8_TELCI</name>
<dbReference type="OrthoDB" id="5826936at2759"/>
<dbReference type="FunFam" id="2.10.25.10:FF:000318">
    <property type="entry name" value="Eyes shut homolog"/>
    <property type="match status" value="1"/>
</dbReference>
<feature type="compositionally biased region" description="Polar residues" evidence="26">
    <location>
        <begin position="851"/>
        <end position="864"/>
    </location>
</feature>
<evidence type="ECO:0000256" key="8">
    <source>
        <dbReference type="ARBA" id="ARBA00022692"/>
    </source>
</evidence>
<comment type="subcellular location">
    <subcellularLocation>
        <location evidence="3">Cell membrane</location>
        <topology evidence="3">Single-pass type I membrane protein</topology>
    </subcellularLocation>
    <subcellularLocation>
        <location evidence="4">Cell projection</location>
    </subcellularLocation>
    <subcellularLocation>
        <location evidence="2">Cytoplasm</location>
        <location evidence="2">Cytoskeleton</location>
    </subcellularLocation>
    <subcellularLocation>
        <location evidence="1">Nucleus</location>
    </subcellularLocation>
</comment>
<feature type="domain" description="EGF-like" evidence="28">
    <location>
        <begin position="105"/>
        <end position="141"/>
    </location>
</feature>
<dbReference type="FunFam" id="2.10.25.10:FF:000122">
    <property type="entry name" value="Protein crumbs homolog 2"/>
    <property type="match status" value="2"/>
</dbReference>
<evidence type="ECO:0000256" key="4">
    <source>
        <dbReference type="ARBA" id="ARBA00004316"/>
    </source>
</evidence>
<evidence type="ECO:0000256" key="2">
    <source>
        <dbReference type="ARBA" id="ARBA00004245"/>
    </source>
</evidence>
<evidence type="ECO:0000313" key="30">
    <source>
        <dbReference type="EMBL" id="PIO77475.1"/>
    </source>
</evidence>
<dbReference type="Gene3D" id="1.25.40.20">
    <property type="entry name" value="Ankyrin repeat-containing domain"/>
    <property type="match status" value="1"/>
</dbReference>
<dbReference type="InterPro" id="IPR002110">
    <property type="entry name" value="Ankyrin_rpt"/>
</dbReference>
<dbReference type="Pfam" id="PF00008">
    <property type="entry name" value="EGF"/>
    <property type="match status" value="4"/>
</dbReference>
<dbReference type="Gene3D" id="3.30.300.320">
    <property type="match status" value="1"/>
</dbReference>
<keyword evidence="31" id="KW-1185">Reference proteome</keyword>
<feature type="transmembrane region" description="Helical" evidence="27">
    <location>
        <begin position="425"/>
        <end position="445"/>
    </location>
</feature>
<dbReference type="SMART" id="SM00004">
    <property type="entry name" value="NL"/>
    <property type="match status" value="2"/>
</dbReference>
<dbReference type="Gene3D" id="3.30.70.3310">
    <property type="match status" value="1"/>
</dbReference>
<dbReference type="PROSITE" id="PS00010">
    <property type="entry name" value="ASX_HYDROXYL"/>
    <property type="match status" value="4"/>
</dbReference>
<evidence type="ECO:0000256" key="5">
    <source>
        <dbReference type="ARBA" id="ARBA00005847"/>
    </source>
</evidence>
<keyword evidence="20" id="KW-0325">Glycoprotein</keyword>
<keyword evidence="17 25" id="KW-1015">Disulfide bond</keyword>
<evidence type="ECO:0000256" key="15">
    <source>
        <dbReference type="ARBA" id="ARBA00023043"/>
    </source>
</evidence>
<dbReference type="InterPro" id="IPR035993">
    <property type="entry name" value="Notch-like_dom_sf"/>
</dbReference>
<evidence type="ECO:0000256" key="7">
    <source>
        <dbReference type="ARBA" id="ARBA00022536"/>
    </source>
</evidence>
<dbReference type="AlphaFoldDB" id="A0A2G9V4Q8"/>
<evidence type="ECO:0000256" key="23">
    <source>
        <dbReference type="ARBA" id="ARBA00023273"/>
    </source>
</evidence>
<feature type="repeat" description="ANK" evidence="24">
    <location>
        <begin position="585"/>
        <end position="617"/>
    </location>
</feature>
<dbReference type="Pfam" id="PF00066">
    <property type="entry name" value="Notch"/>
    <property type="match status" value="2"/>
</dbReference>
<dbReference type="InterPro" id="IPR009030">
    <property type="entry name" value="Growth_fac_rcpt_cys_sf"/>
</dbReference>
<dbReference type="PROSITE" id="PS00022">
    <property type="entry name" value="EGF_1"/>
    <property type="match status" value="5"/>
</dbReference>
<dbReference type="PRINTS" id="PR00010">
    <property type="entry name" value="EGFBLOOD"/>
</dbReference>
<keyword evidence="8 27" id="KW-0812">Transmembrane</keyword>
<dbReference type="SMART" id="SM00179">
    <property type="entry name" value="EGF_CA"/>
    <property type="match status" value="5"/>
</dbReference>
<dbReference type="InterPro" id="IPR049883">
    <property type="entry name" value="NOTCH1_EGF-like"/>
</dbReference>
<dbReference type="InterPro" id="IPR000742">
    <property type="entry name" value="EGF"/>
</dbReference>
<evidence type="ECO:0000259" key="29">
    <source>
        <dbReference type="PROSITE" id="PS50258"/>
    </source>
</evidence>
<evidence type="ECO:0000259" key="28">
    <source>
        <dbReference type="PROSITE" id="PS50026"/>
    </source>
</evidence>
<dbReference type="GO" id="GO:0005886">
    <property type="term" value="C:plasma membrane"/>
    <property type="evidence" value="ECO:0007669"/>
    <property type="project" value="UniProtKB-SubCell"/>
</dbReference>
<dbReference type="GO" id="GO:0005634">
    <property type="term" value="C:nucleus"/>
    <property type="evidence" value="ECO:0007669"/>
    <property type="project" value="UniProtKB-SubCell"/>
</dbReference>
<evidence type="ECO:0000256" key="17">
    <source>
        <dbReference type="ARBA" id="ARBA00023157"/>
    </source>
</evidence>
<dbReference type="GO" id="GO:0007219">
    <property type="term" value="P:Notch signaling pathway"/>
    <property type="evidence" value="ECO:0007669"/>
    <property type="project" value="UniProtKB-KW"/>
</dbReference>
<evidence type="ECO:0000256" key="22">
    <source>
        <dbReference type="ARBA" id="ARBA00023242"/>
    </source>
</evidence>
<evidence type="ECO:0000256" key="24">
    <source>
        <dbReference type="PROSITE-ProRule" id="PRU00023"/>
    </source>
</evidence>
<keyword evidence="11" id="KW-0221">Differentiation</keyword>
<accession>A0A2G9V4Q8</accession>
<dbReference type="InterPro" id="IPR051355">
    <property type="entry name" value="Notch/Slit_guidance"/>
</dbReference>
<evidence type="ECO:0000256" key="20">
    <source>
        <dbReference type="ARBA" id="ARBA00023180"/>
    </source>
</evidence>
<evidence type="ECO:0000256" key="6">
    <source>
        <dbReference type="ARBA" id="ARBA00022490"/>
    </source>
</evidence>
<keyword evidence="16 27" id="KW-0472">Membrane</keyword>
<feature type="disulfide bond" evidence="25">
    <location>
        <begin position="169"/>
        <end position="178"/>
    </location>
</feature>
<feature type="domain" description="EGF-like" evidence="28">
    <location>
        <begin position="143"/>
        <end position="179"/>
    </location>
</feature>
<evidence type="ECO:0000313" key="31">
    <source>
        <dbReference type="Proteomes" id="UP000230423"/>
    </source>
</evidence>
<feature type="domain" description="EGF-like" evidence="28">
    <location>
        <begin position="67"/>
        <end position="103"/>
    </location>
</feature>
<keyword evidence="21" id="KW-0206">Cytoskeleton</keyword>
<comment type="caution">
    <text evidence="25">Lacks conserved residue(s) required for the propagation of feature annotation.</text>
</comment>
<keyword evidence="23" id="KW-0966">Cell projection</keyword>
<dbReference type="GO" id="GO:0007411">
    <property type="term" value="P:axon guidance"/>
    <property type="evidence" value="ECO:0007669"/>
    <property type="project" value="TreeGrafter"/>
</dbReference>
<dbReference type="SUPFAM" id="SSF48403">
    <property type="entry name" value="Ankyrin repeat"/>
    <property type="match status" value="1"/>
</dbReference>
<keyword evidence="10" id="KW-0677">Repeat</keyword>
<dbReference type="SUPFAM" id="SSF90193">
    <property type="entry name" value="Notch domain"/>
    <property type="match status" value="1"/>
</dbReference>
<dbReference type="SMART" id="SM01339">
    <property type="entry name" value="NODP"/>
    <property type="match status" value="1"/>
</dbReference>
<feature type="disulfide bond" evidence="25">
    <location>
        <begin position="54"/>
        <end position="63"/>
    </location>
</feature>
<protein>
    <submittedName>
        <fullName evidence="30">EGF-like domain protein</fullName>
    </submittedName>
</protein>
<keyword evidence="19" id="KW-0804">Transcription</keyword>
<feature type="disulfide bond" evidence="25">
    <location>
        <begin position="207"/>
        <end position="216"/>
    </location>
</feature>
<keyword evidence="9" id="KW-0732">Signal</keyword>
<gene>
    <name evidence="30" type="ORF">TELCIR_00423</name>
</gene>
<organism evidence="30 31">
    <name type="scientific">Teladorsagia circumcincta</name>
    <name type="common">Brown stomach worm</name>
    <name type="synonym">Ostertagia circumcincta</name>
    <dbReference type="NCBI Taxonomy" id="45464"/>
    <lineage>
        <taxon>Eukaryota</taxon>
        <taxon>Metazoa</taxon>
        <taxon>Ecdysozoa</taxon>
        <taxon>Nematoda</taxon>
        <taxon>Chromadorea</taxon>
        <taxon>Rhabditida</taxon>
        <taxon>Rhabditina</taxon>
        <taxon>Rhabditomorpha</taxon>
        <taxon>Strongyloidea</taxon>
        <taxon>Trichostrongylidae</taxon>
        <taxon>Teladorsagia</taxon>
    </lineage>
</organism>
<dbReference type="PROSITE" id="PS50026">
    <property type="entry name" value="EGF_3"/>
    <property type="match status" value="5"/>
</dbReference>
<evidence type="ECO:0000256" key="18">
    <source>
        <dbReference type="ARBA" id="ARBA00023159"/>
    </source>
</evidence>
<feature type="compositionally biased region" description="Basic residues" evidence="26">
    <location>
        <begin position="808"/>
        <end position="818"/>
    </location>
</feature>
<dbReference type="InterPro" id="IPR036770">
    <property type="entry name" value="Ankyrin_rpt-contain_sf"/>
</dbReference>
<feature type="domain" description="LNR" evidence="29">
    <location>
        <begin position="300"/>
        <end position="340"/>
    </location>
</feature>
<keyword evidence="22" id="KW-0539">Nucleus</keyword>
<dbReference type="Pfam" id="PF07684">
    <property type="entry name" value="NODP"/>
    <property type="match status" value="1"/>
</dbReference>
<dbReference type="PROSITE" id="PS01186">
    <property type="entry name" value="EGF_2"/>
    <property type="match status" value="4"/>
</dbReference>
<dbReference type="GO" id="GO:0005856">
    <property type="term" value="C:cytoskeleton"/>
    <property type="evidence" value="ECO:0007669"/>
    <property type="project" value="UniProtKB-SubCell"/>
</dbReference>